<proteinExistence type="predicted"/>
<keyword evidence="3" id="KW-1185">Reference proteome</keyword>
<evidence type="ECO:0000313" key="2">
    <source>
        <dbReference type="EMBL" id="EID76786.1"/>
    </source>
</evidence>
<comment type="caution">
    <text evidence="2">The sequence shown here is derived from an EMBL/GenBank/DDBJ whole genome shotgun (WGS) entry which is preliminary data.</text>
</comment>
<protein>
    <recommendedName>
        <fullName evidence="1">SusE outer membrane protein domain-containing protein</fullName>
    </recommendedName>
</protein>
<dbReference type="RefSeq" id="WP_008236905.1">
    <property type="nucleotide sequence ID" value="NZ_AJJU01000002.1"/>
</dbReference>
<sequence length="430" mass="47250">MKNYISKLTLLLIFTLTLVSCDKDEPVYYLNPDASVDMSLSAQNLVLLKDNSENEILTISWSEPDFGYNAVAQYSILIDTEQGNFSESQTITAGETLNKTLTVAELNKLLLSLELEPEVANNVQFKVKANLSSEVAIESNTVTLNVTPYADKLDLSTTWGIVGSATPNGWDGPDVPFYKTNQPDVYVAYATLGDGEIKFRENNSWTLNHGDNGGDGTLEKDGENMTITAGTYKIVFNLANLTYTIENFTWGLVGDATTNGWDGPDMPMTYDSSSDTWKIIATLKEGKMKFRLNNDWGTNYGDDSNDGTIENGGSDISINAGTYLITMDLNNMSWNAEPIDLWGVIGNATPGGWDTDTDMTYDFKNQVWVVDITLSDGLIKFRANDAWSLNYGDDTNDGILDAGGADISVSSGNYRITLDLVNLRYTLSEN</sequence>
<dbReference type="PATRIC" id="fig|946077.3.peg.438"/>
<dbReference type="Pfam" id="PF14292">
    <property type="entry name" value="SusE"/>
    <property type="match status" value="1"/>
</dbReference>
<dbReference type="PROSITE" id="PS51257">
    <property type="entry name" value="PROKAR_LIPOPROTEIN"/>
    <property type="match status" value="1"/>
</dbReference>
<dbReference type="AlphaFoldDB" id="I0WK70"/>
<dbReference type="GO" id="GO:2001070">
    <property type="term" value="F:starch binding"/>
    <property type="evidence" value="ECO:0007669"/>
    <property type="project" value="InterPro"/>
</dbReference>
<dbReference type="CDD" id="cd12956">
    <property type="entry name" value="CBM_SusE-F_like"/>
    <property type="match status" value="3"/>
</dbReference>
<accession>I0WK70</accession>
<dbReference type="InterPro" id="IPR025970">
    <property type="entry name" value="SusE"/>
</dbReference>
<reference evidence="2 3" key="1">
    <citation type="journal article" date="2012" name="J. Bacteriol.">
        <title>Genome Sequence of the Halotolerant Bacterium Imtechella halotolerans K1T.</title>
        <authorList>
            <person name="Kumar S."/>
            <person name="Vikram S."/>
            <person name="Subramanian S."/>
            <person name="Raghava G.P."/>
            <person name="Pinnaka A.K."/>
        </authorList>
    </citation>
    <scope>NUCLEOTIDE SEQUENCE [LARGE SCALE GENOMIC DNA]</scope>
    <source>
        <strain evidence="2 3">K1</strain>
    </source>
</reference>
<gene>
    <name evidence="2" type="ORF">W5A_02145</name>
</gene>
<dbReference type="OrthoDB" id="975117at2"/>
<dbReference type="STRING" id="946077.W5A_02145"/>
<dbReference type="Proteomes" id="UP000005938">
    <property type="component" value="Unassembled WGS sequence"/>
</dbReference>
<dbReference type="Gene3D" id="2.60.40.3620">
    <property type="match status" value="3"/>
</dbReference>
<name>I0WK70_9FLAO</name>
<evidence type="ECO:0000313" key="3">
    <source>
        <dbReference type="Proteomes" id="UP000005938"/>
    </source>
</evidence>
<dbReference type="EMBL" id="AJJU01000002">
    <property type="protein sequence ID" value="EID76786.1"/>
    <property type="molecule type" value="Genomic_DNA"/>
</dbReference>
<feature type="domain" description="SusE outer membrane protein" evidence="1">
    <location>
        <begin position="23"/>
        <end position="128"/>
    </location>
</feature>
<dbReference type="GO" id="GO:0019867">
    <property type="term" value="C:outer membrane"/>
    <property type="evidence" value="ECO:0007669"/>
    <property type="project" value="InterPro"/>
</dbReference>
<organism evidence="2 3">
    <name type="scientific">Imtechella halotolerans K1</name>
    <dbReference type="NCBI Taxonomy" id="946077"/>
    <lineage>
        <taxon>Bacteria</taxon>
        <taxon>Pseudomonadati</taxon>
        <taxon>Bacteroidota</taxon>
        <taxon>Flavobacteriia</taxon>
        <taxon>Flavobacteriales</taxon>
        <taxon>Flavobacteriaceae</taxon>
        <taxon>Imtechella</taxon>
    </lineage>
</organism>
<evidence type="ECO:0000259" key="1">
    <source>
        <dbReference type="Pfam" id="PF14292"/>
    </source>
</evidence>
<dbReference type="eggNOG" id="COG0366">
    <property type="taxonomic scope" value="Bacteria"/>
</dbReference>